<dbReference type="SUPFAM" id="SSF81891">
    <property type="entry name" value="Poly A polymerase C-terminal region-like"/>
    <property type="match status" value="1"/>
</dbReference>
<sequence length="426" mass="46753">MREPLPHWVTEAMLRLEQNSEEAWLVGGCVRDRLLGRPVHDYDLTVSCLPDRTAWLFRDHRLVEDGRKHGTIGVVTEGGVLEMTTFRTDGEYRDHRHPESVRFVPDLREDLARRDFTVNAMALSCRGELRDPFGGQADLAARLLRCVGDPCRRFREDALRILRCARFASELGFRVEEATLRAGEELAGEAAAVSRERITAEWEKYLAGHHFAGALELLPLWEGVFPGLGRLPAAWKEALCQAPSPESRALLLAGGLWEVRHGSAPGGTEDWDGAVRELCAPLRLSGNRERLFREAAGCLALPPAESFREVWRRSADDSPSAYRAALEAAAAADSARKKELDWLSRVESGGYCRSLRELAVSGRELTARGIPAGPALGQLLRELLEAVIAGETENTPAALLALAEQKWRNQDGQADGSAGPGNGAGA</sequence>
<dbReference type="Gene3D" id="3.30.460.10">
    <property type="entry name" value="Beta Polymerase, domain 2"/>
    <property type="match status" value="1"/>
</dbReference>
<proteinExistence type="inferred from homology"/>
<keyword evidence="6" id="KW-0547">Nucleotide-binding</keyword>
<keyword evidence="2 9" id="KW-0808">Transferase</keyword>
<evidence type="ECO:0000259" key="11">
    <source>
        <dbReference type="Pfam" id="PF12627"/>
    </source>
</evidence>
<evidence type="ECO:0000256" key="2">
    <source>
        <dbReference type="ARBA" id="ARBA00022679"/>
    </source>
</evidence>
<evidence type="ECO:0000256" key="7">
    <source>
        <dbReference type="ARBA" id="ARBA00022842"/>
    </source>
</evidence>
<dbReference type="Gene3D" id="1.10.246.80">
    <property type="match status" value="1"/>
</dbReference>
<keyword evidence="3" id="KW-0819">tRNA processing</keyword>
<feature type="domain" description="CCA-adding enzyme C-terminal" evidence="12">
    <location>
        <begin position="351"/>
        <end position="402"/>
    </location>
</feature>
<dbReference type="RefSeq" id="WP_204719693.1">
    <property type="nucleotide sequence ID" value="NZ_JACSNR010000002.1"/>
</dbReference>
<evidence type="ECO:0000256" key="3">
    <source>
        <dbReference type="ARBA" id="ARBA00022694"/>
    </source>
</evidence>
<evidence type="ECO:0000256" key="1">
    <source>
        <dbReference type="ARBA" id="ARBA00001946"/>
    </source>
</evidence>
<evidence type="ECO:0000256" key="4">
    <source>
        <dbReference type="ARBA" id="ARBA00022695"/>
    </source>
</evidence>
<dbReference type="CDD" id="cd05398">
    <property type="entry name" value="NT_ClassII-CCAase"/>
    <property type="match status" value="1"/>
</dbReference>
<dbReference type="EMBL" id="JACSNR010000002">
    <property type="protein sequence ID" value="MBM6922662.1"/>
    <property type="molecule type" value="Genomic_DNA"/>
</dbReference>
<feature type="domain" description="tRNA nucleotidyltransferase/poly(A) polymerase RNA and SrmB- binding" evidence="11">
    <location>
        <begin position="172"/>
        <end position="218"/>
    </location>
</feature>
<dbReference type="SUPFAM" id="SSF81301">
    <property type="entry name" value="Nucleotidyltransferase"/>
    <property type="match status" value="1"/>
</dbReference>
<comment type="cofactor">
    <cofactor evidence="1">
        <name>Mg(2+)</name>
        <dbReference type="ChEBI" id="CHEBI:18420"/>
    </cofactor>
</comment>
<dbReference type="InterPro" id="IPR002646">
    <property type="entry name" value="PolA_pol_head_dom"/>
</dbReference>
<feature type="domain" description="Poly A polymerase head" evidence="10">
    <location>
        <begin position="23"/>
        <end position="145"/>
    </location>
</feature>
<organism evidence="13 14">
    <name type="scientific">Hydrogenoanaerobacterium saccharovorans</name>
    <dbReference type="NCBI Taxonomy" id="474960"/>
    <lineage>
        <taxon>Bacteria</taxon>
        <taxon>Bacillati</taxon>
        <taxon>Bacillota</taxon>
        <taxon>Clostridia</taxon>
        <taxon>Eubacteriales</taxon>
        <taxon>Oscillospiraceae</taxon>
        <taxon>Hydrogenoanaerobacterium</taxon>
    </lineage>
</organism>
<dbReference type="PANTHER" id="PTHR46173">
    <property type="entry name" value="CCA TRNA NUCLEOTIDYLTRANSFERASE 1, MITOCHONDRIAL"/>
    <property type="match status" value="1"/>
</dbReference>
<evidence type="ECO:0000256" key="6">
    <source>
        <dbReference type="ARBA" id="ARBA00022741"/>
    </source>
</evidence>
<evidence type="ECO:0000313" key="13">
    <source>
        <dbReference type="EMBL" id="MBM6922662.1"/>
    </source>
</evidence>
<dbReference type="InterPro" id="IPR032828">
    <property type="entry name" value="PolyA_RNA-bd"/>
</dbReference>
<dbReference type="PANTHER" id="PTHR46173:SF1">
    <property type="entry name" value="CCA TRNA NUCLEOTIDYLTRANSFERASE 1, MITOCHONDRIAL"/>
    <property type="match status" value="1"/>
</dbReference>
<dbReference type="Pfam" id="PF13735">
    <property type="entry name" value="tRNA_NucTran2_2"/>
    <property type="match status" value="1"/>
</dbReference>
<evidence type="ECO:0000259" key="12">
    <source>
        <dbReference type="Pfam" id="PF13735"/>
    </source>
</evidence>
<dbReference type="Pfam" id="PF12627">
    <property type="entry name" value="PolyA_pol_RNAbd"/>
    <property type="match status" value="1"/>
</dbReference>
<dbReference type="Pfam" id="PF01743">
    <property type="entry name" value="PolyA_pol"/>
    <property type="match status" value="1"/>
</dbReference>
<evidence type="ECO:0000259" key="10">
    <source>
        <dbReference type="Pfam" id="PF01743"/>
    </source>
</evidence>
<evidence type="ECO:0000256" key="8">
    <source>
        <dbReference type="ARBA" id="ARBA00022884"/>
    </source>
</evidence>
<comment type="similarity">
    <text evidence="9">Belongs to the tRNA nucleotidyltransferase/poly(A) polymerase family.</text>
</comment>
<accession>A0ABS2GJM1</accession>
<dbReference type="Gene3D" id="1.10.3090.10">
    <property type="entry name" value="cca-adding enzyme, domain 2"/>
    <property type="match status" value="1"/>
</dbReference>
<reference evidence="13 14" key="1">
    <citation type="journal article" date="2021" name="Sci. Rep.">
        <title>The distribution of antibiotic resistance genes in chicken gut microbiota commensals.</title>
        <authorList>
            <person name="Juricova H."/>
            <person name="Matiasovicova J."/>
            <person name="Kubasova T."/>
            <person name="Cejkova D."/>
            <person name="Rychlik I."/>
        </authorList>
    </citation>
    <scope>NUCLEOTIDE SEQUENCE [LARGE SCALE GENOMIC DNA]</scope>
    <source>
        <strain evidence="13 14">An564</strain>
    </source>
</reference>
<keyword evidence="4" id="KW-0548">Nucleotidyltransferase</keyword>
<evidence type="ECO:0008006" key="15">
    <source>
        <dbReference type="Google" id="ProtNLM"/>
    </source>
</evidence>
<evidence type="ECO:0000256" key="9">
    <source>
        <dbReference type="RuleBase" id="RU003953"/>
    </source>
</evidence>
<dbReference type="InterPro" id="IPR043519">
    <property type="entry name" value="NT_sf"/>
</dbReference>
<dbReference type="InterPro" id="IPR032810">
    <property type="entry name" value="CCA-adding_enz_C"/>
</dbReference>
<keyword evidence="14" id="KW-1185">Reference proteome</keyword>
<gene>
    <name evidence="13" type="ORF">H9X81_02985</name>
</gene>
<keyword evidence="8 9" id="KW-0694">RNA-binding</keyword>
<keyword evidence="5" id="KW-0479">Metal-binding</keyword>
<protein>
    <recommendedName>
        <fullName evidence="15">tRNA nucleotidyltransferase (CCA-adding enzyme)</fullName>
    </recommendedName>
</protein>
<name>A0ABS2GJM1_9FIRM</name>
<dbReference type="Proteomes" id="UP000724149">
    <property type="component" value="Unassembled WGS sequence"/>
</dbReference>
<evidence type="ECO:0000256" key="5">
    <source>
        <dbReference type="ARBA" id="ARBA00022723"/>
    </source>
</evidence>
<comment type="caution">
    <text evidence="13">The sequence shown here is derived from an EMBL/GenBank/DDBJ whole genome shotgun (WGS) entry which is preliminary data.</text>
</comment>
<keyword evidence="7" id="KW-0460">Magnesium</keyword>
<evidence type="ECO:0000313" key="14">
    <source>
        <dbReference type="Proteomes" id="UP000724149"/>
    </source>
</evidence>
<dbReference type="InterPro" id="IPR050264">
    <property type="entry name" value="Bact_CCA-adding_enz_type3_sf"/>
</dbReference>